<keyword evidence="3" id="KW-0145">Chemotaxis</keyword>
<dbReference type="PANTHER" id="PTHR32089">
    <property type="entry name" value="METHYL-ACCEPTING CHEMOTAXIS PROTEIN MCPB"/>
    <property type="match status" value="1"/>
</dbReference>
<dbReference type="SMART" id="SM00304">
    <property type="entry name" value="HAMP"/>
    <property type="match status" value="1"/>
</dbReference>
<reference evidence="14 15" key="1">
    <citation type="submission" date="2021-04" db="EMBL/GenBank/DDBJ databases">
        <authorList>
            <person name="Pira H."/>
            <person name="Risdian C."/>
            <person name="Wink J."/>
        </authorList>
    </citation>
    <scope>NUCLEOTIDE SEQUENCE [LARGE SCALE GENOMIC DNA]</scope>
    <source>
        <strain evidence="14 15">WH53</strain>
    </source>
</reference>
<dbReference type="SMART" id="SM00283">
    <property type="entry name" value="MA"/>
    <property type="match status" value="1"/>
</dbReference>
<dbReference type="PROSITE" id="PS50111">
    <property type="entry name" value="CHEMOTAXIS_TRANSDUC_2"/>
    <property type="match status" value="1"/>
</dbReference>
<feature type="coiled-coil region" evidence="10">
    <location>
        <begin position="461"/>
        <end position="488"/>
    </location>
</feature>
<comment type="caution">
    <text evidence="14">The sequence shown here is derived from an EMBL/GenBank/DDBJ whole genome shotgun (WGS) entry which is preliminary data.</text>
</comment>
<feature type="transmembrane region" description="Helical" evidence="11">
    <location>
        <begin position="12"/>
        <end position="32"/>
    </location>
</feature>
<dbReference type="PROSITE" id="PS50885">
    <property type="entry name" value="HAMP"/>
    <property type="match status" value="1"/>
</dbReference>
<evidence type="ECO:0000256" key="8">
    <source>
        <dbReference type="ARBA" id="ARBA00029447"/>
    </source>
</evidence>
<feature type="transmembrane region" description="Helical" evidence="11">
    <location>
        <begin position="307"/>
        <end position="331"/>
    </location>
</feature>
<dbReference type="CDD" id="cd06225">
    <property type="entry name" value="HAMP"/>
    <property type="match status" value="1"/>
</dbReference>
<comment type="similarity">
    <text evidence="8">Belongs to the methyl-accepting chemotaxis (MCP) protein family.</text>
</comment>
<dbReference type="InterPro" id="IPR004089">
    <property type="entry name" value="MCPsignal_dom"/>
</dbReference>
<dbReference type="Pfam" id="PF02743">
    <property type="entry name" value="dCache_1"/>
    <property type="match status" value="1"/>
</dbReference>
<evidence type="ECO:0000256" key="7">
    <source>
        <dbReference type="ARBA" id="ARBA00023224"/>
    </source>
</evidence>
<evidence type="ECO:0000256" key="4">
    <source>
        <dbReference type="ARBA" id="ARBA00022692"/>
    </source>
</evidence>
<dbReference type="Pfam" id="PF00672">
    <property type="entry name" value="HAMP"/>
    <property type="match status" value="1"/>
</dbReference>
<dbReference type="Pfam" id="PF00015">
    <property type="entry name" value="MCPsignal"/>
    <property type="match status" value="1"/>
</dbReference>
<dbReference type="SUPFAM" id="SSF58104">
    <property type="entry name" value="Methyl-accepting chemotaxis protein (MCP) signaling domain"/>
    <property type="match status" value="1"/>
</dbReference>
<dbReference type="CDD" id="cd11386">
    <property type="entry name" value="MCP_signal"/>
    <property type="match status" value="1"/>
</dbReference>
<name>A0ABS5Z6G2_9GAMM</name>
<evidence type="ECO:0000256" key="3">
    <source>
        <dbReference type="ARBA" id="ARBA00022500"/>
    </source>
</evidence>
<feature type="domain" description="HAMP" evidence="13">
    <location>
        <begin position="331"/>
        <end position="385"/>
    </location>
</feature>
<evidence type="ECO:0000256" key="2">
    <source>
        <dbReference type="ARBA" id="ARBA00022475"/>
    </source>
</evidence>
<accession>A0ABS5Z6G2</accession>
<dbReference type="RefSeq" id="WP_215817812.1">
    <property type="nucleotide sequence ID" value="NZ_JAGSOY010000002.1"/>
</dbReference>
<dbReference type="EMBL" id="JAGSOY010000002">
    <property type="protein sequence ID" value="MBU2709642.1"/>
    <property type="molecule type" value="Genomic_DNA"/>
</dbReference>
<evidence type="ECO:0000256" key="5">
    <source>
        <dbReference type="ARBA" id="ARBA00022989"/>
    </source>
</evidence>
<proteinExistence type="inferred from homology"/>
<protein>
    <submittedName>
        <fullName evidence="14">Methyl-accepting chemotaxis protein</fullName>
    </submittedName>
</protein>
<keyword evidence="7 9" id="KW-0807">Transducer</keyword>
<dbReference type="Proteomes" id="UP000690515">
    <property type="component" value="Unassembled WGS sequence"/>
</dbReference>
<dbReference type="Gene3D" id="1.10.287.950">
    <property type="entry name" value="Methyl-accepting chemotaxis protein"/>
    <property type="match status" value="1"/>
</dbReference>
<comment type="subcellular location">
    <subcellularLocation>
        <location evidence="1">Cell membrane</location>
        <topology evidence="1">Multi-pass membrane protein</topology>
    </subcellularLocation>
</comment>
<evidence type="ECO:0000256" key="11">
    <source>
        <dbReference type="SAM" id="Phobius"/>
    </source>
</evidence>
<keyword evidence="2" id="KW-1003">Cell membrane</keyword>
<keyword evidence="4 11" id="KW-0812">Transmembrane</keyword>
<dbReference type="InterPro" id="IPR033479">
    <property type="entry name" value="dCache_1"/>
</dbReference>
<gene>
    <name evidence="14" type="ORF">KCG35_01070</name>
</gene>
<organism evidence="14 15">
    <name type="scientific">Zooshikella harenae</name>
    <dbReference type="NCBI Taxonomy" id="2827238"/>
    <lineage>
        <taxon>Bacteria</taxon>
        <taxon>Pseudomonadati</taxon>
        <taxon>Pseudomonadota</taxon>
        <taxon>Gammaproteobacteria</taxon>
        <taxon>Oceanospirillales</taxon>
        <taxon>Zooshikellaceae</taxon>
        <taxon>Zooshikella</taxon>
    </lineage>
</organism>
<evidence type="ECO:0000256" key="6">
    <source>
        <dbReference type="ARBA" id="ARBA00023136"/>
    </source>
</evidence>
<evidence type="ECO:0000313" key="14">
    <source>
        <dbReference type="EMBL" id="MBU2709642.1"/>
    </source>
</evidence>
<feature type="domain" description="Methyl-accepting transducer" evidence="12">
    <location>
        <begin position="390"/>
        <end position="626"/>
    </location>
</feature>
<evidence type="ECO:0000256" key="10">
    <source>
        <dbReference type="SAM" id="Coils"/>
    </source>
</evidence>
<evidence type="ECO:0000313" key="15">
    <source>
        <dbReference type="Proteomes" id="UP000690515"/>
    </source>
</evidence>
<keyword evidence="5 11" id="KW-1133">Transmembrane helix</keyword>
<dbReference type="Gene3D" id="3.30.450.20">
    <property type="entry name" value="PAS domain"/>
    <property type="match status" value="1"/>
</dbReference>
<sequence length="664" mass="72653">MLTKLKTRYSVLLFTFIVIMLLLTIIGLRMFLAPKLLTLESKLVRNELTQIGEEIRRELSQVQSQQRSITQLVPVLESEQIDQLLPSILDQYGEAKVFGGGIWPLPNMRTPGRQKHSTFYHRNATGNMTINTYWNSAGAPNYYEQPWYTNGRNAPKGECAWAHAYKDNASTEPRTNCAMGIYKGSSLYGVATIDVTLGFFNNLVARSEKRIGGHIVILEQDGTLVSNTSAISNDIVLTKVQDQAKQASITAKLASLPTLNESQSTQVEYEGNDQENLTLLVEPISGTPWIMAASVPTSTLQQQSNTLITLLLSFQIPLLLLLLATVTFALYRLMTRLIRLKKSIDDLSAGEADLTRRLNIGKGDELDDIAGSINNFIAYLQNMIRKITDASDDINQSLTQLQTGAKHSGNILESHVQETDQVVTAVNEMSASSDEVANNANGTADFIHKVNDQAEESKALVQKAAQAVQTLLNNVDNATAEVDKMRDAVQQITPILETIAGIAEQTNLLALNAAIEAARAGEQGRGFAVVADEVRALAARTQNSTEEISTRLSQLTESVGLVVNSIDHTRESSNTTAEHTASVNQGLDEMANAVNQILDLSTQIATAAEEQSMVSRQIDNSMVSIKEMVESLVSQDTKNEQATEMLSNANNLLVQLIQGFKTKG</sequence>
<evidence type="ECO:0000256" key="1">
    <source>
        <dbReference type="ARBA" id="ARBA00004651"/>
    </source>
</evidence>
<dbReference type="PANTHER" id="PTHR32089:SF55">
    <property type="entry name" value="METHYL ACCEPTING SENSORY TRANSDUCER WITH CACHE_2 SMALL MOLECULE BINDING DOMAIN"/>
    <property type="match status" value="1"/>
</dbReference>
<evidence type="ECO:0000259" key="12">
    <source>
        <dbReference type="PROSITE" id="PS50111"/>
    </source>
</evidence>
<evidence type="ECO:0000259" key="13">
    <source>
        <dbReference type="PROSITE" id="PS50885"/>
    </source>
</evidence>
<keyword evidence="15" id="KW-1185">Reference proteome</keyword>
<evidence type="ECO:0000256" key="9">
    <source>
        <dbReference type="PROSITE-ProRule" id="PRU00284"/>
    </source>
</evidence>
<keyword evidence="10" id="KW-0175">Coiled coil</keyword>
<keyword evidence="6 11" id="KW-0472">Membrane</keyword>
<dbReference type="InterPro" id="IPR003660">
    <property type="entry name" value="HAMP_dom"/>
</dbReference>